<dbReference type="Gene3D" id="2.120.10.30">
    <property type="entry name" value="TolB, C-terminal domain"/>
    <property type="match status" value="2"/>
</dbReference>
<proteinExistence type="predicted"/>
<dbReference type="SUPFAM" id="SSF82171">
    <property type="entry name" value="DPP6 N-terminal domain-like"/>
    <property type="match status" value="1"/>
</dbReference>
<protein>
    <recommendedName>
        <fullName evidence="4">Acyl-peptide hydrolase</fullName>
    </recommendedName>
    <alternativeName>
        <fullName evidence="3">Acylaminoacyl-peptidase</fullName>
    </alternativeName>
</protein>
<accession>A0A7K3VWT0</accession>
<dbReference type="PROSITE" id="PS00708">
    <property type="entry name" value="PRO_ENDOPEP_SER"/>
    <property type="match status" value="1"/>
</dbReference>
<feature type="domain" description="Peptidase S9 prolyl oligopeptidase catalytic" evidence="6">
    <location>
        <begin position="417"/>
        <end position="619"/>
    </location>
</feature>
<evidence type="ECO:0000313" key="7">
    <source>
        <dbReference type="EMBL" id="NEK57072.1"/>
    </source>
</evidence>
<dbReference type="InterPro" id="IPR001375">
    <property type="entry name" value="Peptidase_S9_cat"/>
</dbReference>
<dbReference type="Proteomes" id="UP000470246">
    <property type="component" value="Unassembled WGS sequence"/>
</dbReference>
<dbReference type="PANTHER" id="PTHR42776">
    <property type="entry name" value="SERINE PEPTIDASE S9 FAMILY MEMBER"/>
    <property type="match status" value="1"/>
</dbReference>
<comment type="function">
    <text evidence="5">This enzyme catalyzes the hydrolysis of the N-terminal peptide bond of an N-acetylated peptide to generate an N-acetylated amino acid and a peptide with a free N-terminus. It preferentially cleaves off Ac-Ala, Ac-Met and Ac-Ser. Also, involved in the degradation of oxidized and glycated proteins.</text>
</comment>
<evidence type="ECO:0000259" key="6">
    <source>
        <dbReference type="Pfam" id="PF00326"/>
    </source>
</evidence>
<dbReference type="InterPro" id="IPR002471">
    <property type="entry name" value="Pept_S9_AS"/>
</dbReference>
<organism evidence="7 8">
    <name type="scientific">Geodermatophilus sabuli</name>
    <dbReference type="NCBI Taxonomy" id="1564158"/>
    <lineage>
        <taxon>Bacteria</taxon>
        <taxon>Bacillati</taxon>
        <taxon>Actinomycetota</taxon>
        <taxon>Actinomycetes</taxon>
        <taxon>Geodermatophilales</taxon>
        <taxon>Geodermatophilaceae</taxon>
        <taxon>Geodermatophilus</taxon>
    </lineage>
</organism>
<dbReference type="PRINTS" id="PR00862">
    <property type="entry name" value="PROLIGOPTASE"/>
</dbReference>
<name>A0A7K3VWT0_9ACTN</name>
<dbReference type="Pfam" id="PF00326">
    <property type="entry name" value="Peptidase_S9"/>
    <property type="match status" value="1"/>
</dbReference>
<evidence type="ECO:0000256" key="3">
    <source>
        <dbReference type="ARBA" id="ARBA00032284"/>
    </source>
</evidence>
<dbReference type="RefSeq" id="WP_163480262.1">
    <property type="nucleotide sequence ID" value="NZ_JAAGWF010000005.1"/>
</dbReference>
<dbReference type="InterPro" id="IPR029058">
    <property type="entry name" value="AB_hydrolase_fold"/>
</dbReference>
<dbReference type="InterPro" id="IPR011042">
    <property type="entry name" value="6-blade_b-propeller_TolB-like"/>
</dbReference>
<evidence type="ECO:0000256" key="5">
    <source>
        <dbReference type="ARBA" id="ARBA00045885"/>
    </source>
</evidence>
<evidence type="ECO:0000313" key="8">
    <source>
        <dbReference type="Proteomes" id="UP000470246"/>
    </source>
</evidence>
<evidence type="ECO:0000256" key="2">
    <source>
        <dbReference type="ARBA" id="ARBA00022990"/>
    </source>
</evidence>
<comment type="caution">
    <text evidence="7">The sequence shown here is derived from an EMBL/GenBank/DDBJ whole genome shotgun (WGS) entry which is preliminary data.</text>
</comment>
<dbReference type="EMBL" id="JAAGWF010000005">
    <property type="protein sequence ID" value="NEK57072.1"/>
    <property type="molecule type" value="Genomic_DNA"/>
</dbReference>
<sequence>MTTDASVRPADVEEAVALGEHLVDAWGSWGPNMTPDATCVAFLSDRSGTPQVWVQDVVIDGPAPPARHIPLSDDPVVAVRWAADSRWLACEVATDGGVRTAVWVVRPDGSDARRIAGGPDEHAELGPWTRSGHRFVVTFPGTAPGAPTHAYLADPATGRLDPLAEGELIHVLDVSLEERFIVIRDGERGQQYVVVVDRLTNEDFSALPHGATGSTEVALIRPAPQDHGGPVYVYLASDVGLPRRQLIGLPFGPNGWRGEARTLAAREDAELEFVDADDAGRLLLLVWNVAGRSELELLDTATGGRTPIAGLPGYVAADPVLSRDGSSVVLGVQGPTRPRELWHLDTTTHAWTRITSAPPLPARRLVVPRLETFAGHDGLPLTGWLYRAPGSTGPGPVALSLHGGPEDQERPAFAPLHQTLAAAGITVFAPNIRGSSGFGREFVHADDVGGRYDAFADVLAAAQHLVDTGVADRQRMAVTGRSYGGYLTLTSLAFSPGVFAAGVDICGMSDLVTFYRDSEPWIAAAAVSKYGHPERDRALLEDISPLRAADQIDVPLLVVHGEHDTNVPIGEAHQIVLALRELDRQVQYLELAGEGHVYRRATSRKLLAATMVRFLAGALAVR</sequence>
<dbReference type="AlphaFoldDB" id="A0A7K3VWT0"/>
<evidence type="ECO:0000256" key="4">
    <source>
        <dbReference type="ARBA" id="ARBA00032596"/>
    </source>
</evidence>
<evidence type="ECO:0000256" key="1">
    <source>
        <dbReference type="ARBA" id="ARBA00022801"/>
    </source>
</evidence>
<dbReference type="PANTHER" id="PTHR42776:SF27">
    <property type="entry name" value="DIPEPTIDYL PEPTIDASE FAMILY MEMBER 6"/>
    <property type="match status" value="1"/>
</dbReference>
<keyword evidence="1" id="KW-0378">Hydrolase</keyword>
<keyword evidence="8" id="KW-1185">Reference proteome</keyword>
<dbReference type="Gene3D" id="3.40.50.1820">
    <property type="entry name" value="alpha/beta hydrolase"/>
    <property type="match status" value="1"/>
</dbReference>
<dbReference type="GO" id="GO:0006508">
    <property type="term" value="P:proteolysis"/>
    <property type="evidence" value="ECO:0007669"/>
    <property type="project" value="InterPro"/>
</dbReference>
<gene>
    <name evidence="7" type="ORF">GCU56_04190</name>
</gene>
<dbReference type="InterPro" id="IPR002470">
    <property type="entry name" value="Peptidase_S9A"/>
</dbReference>
<dbReference type="SUPFAM" id="SSF53474">
    <property type="entry name" value="alpha/beta-Hydrolases"/>
    <property type="match status" value="1"/>
</dbReference>
<keyword evidence="2" id="KW-0007">Acetylation</keyword>
<reference evidence="7 8" key="1">
    <citation type="submission" date="2020-02" db="EMBL/GenBank/DDBJ databases">
        <title>Geodermatophilus sabuli CPCC 205279 I12A-02694.</title>
        <authorList>
            <person name="Jiang Z."/>
        </authorList>
    </citation>
    <scope>NUCLEOTIDE SEQUENCE [LARGE SCALE GENOMIC DNA]</scope>
    <source>
        <strain evidence="7 8">I12A-02694</strain>
    </source>
</reference>
<dbReference type="GO" id="GO:0004252">
    <property type="term" value="F:serine-type endopeptidase activity"/>
    <property type="evidence" value="ECO:0007669"/>
    <property type="project" value="InterPro"/>
</dbReference>